<proteinExistence type="predicted"/>
<sequence>MKLSQHLDLSEVTRSESAKRNGISNMPTKEHIANFMLLAEKIFEPIREHFGVPIRISSGYRSKELNEKIGGSSTSQHSSGEALDIDMDGTSISNKQIFDYIKDNLEFDQLINEFNYSWVHVSYKSTGKQRKQILEAYKDGGASKYKPYEKT</sequence>
<feature type="compositionally biased region" description="Basic and acidic residues" evidence="1">
    <location>
        <begin position="8"/>
        <end position="19"/>
    </location>
</feature>
<dbReference type="EMBL" id="LR796894">
    <property type="protein sequence ID" value="CAB4172905.1"/>
    <property type="molecule type" value="Genomic_DNA"/>
</dbReference>
<feature type="domain" description="Peptidase M15A C-terminal" evidence="2">
    <location>
        <begin position="6"/>
        <end position="122"/>
    </location>
</feature>
<protein>
    <submittedName>
        <fullName evidence="3">Peptidase M15A, C-terminal</fullName>
    </submittedName>
</protein>
<organism evidence="3">
    <name type="scientific">uncultured Caudovirales phage</name>
    <dbReference type="NCBI Taxonomy" id="2100421"/>
    <lineage>
        <taxon>Viruses</taxon>
        <taxon>Duplodnaviria</taxon>
        <taxon>Heunggongvirae</taxon>
        <taxon>Uroviricota</taxon>
        <taxon>Caudoviricetes</taxon>
        <taxon>Peduoviridae</taxon>
        <taxon>Maltschvirus</taxon>
        <taxon>Maltschvirus maltsch</taxon>
    </lineage>
</organism>
<dbReference type="InterPro" id="IPR009045">
    <property type="entry name" value="Zn_M74/Hedgehog-like"/>
</dbReference>
<gene>
    <name evidence="3" type="ORF">UFOVP950_15</name>
</gene>
<feature type="region of interest" description="Disordered" evidence="1">
    <location>
        <begin position="1"/>
        <end position="25"/>
    </location>
</feature>
<evidence type="ECO:0000313" key="3">
    <source>
        <dbReference type="EMBL" id="CAB4172905.1"/>
    </source>
</evidence>
<reference evidence="3" key="1">
    <citation type="submission" date="2020-05" db="EMBL/GenBank/DDBJ databases">
        <authorList>
            <person name="Chiriac C."/>
            <person name="Salcher M."/>
            <person name="Ghai R."/>
            <person name="Kavagutti S V."/>
        </authorList>
    </citation>
    <scope>NUCLEOTIDE SEQUENCE</scope>
</reference>
<dbReference type="SUPFAM" id="SSF55166">
    <property type="entry name" value="Hedgehog/DD-peptidase"/>
    <property type="match status" value="1"/>
</dbReference>
<evidence type="ECO:0000256" key="1">
    <source>
        <dbReference type="SAM" id="MobiDB-lite"/>
    </source>
</evidence>
<dbReference type="Gene3D" id="3.30.1380.10">
    <property type="match status" value="1"/>
</dbReference>
<dbReference type="InterPro" id="IPR013230">
    <property type="entry name" value="Peptidase_M15A_C"/>
</dbReference>
<dbReference type="Pfam" id="PF08291">
    <property type="entry name" value="Peptidase_M15_3"/>
    <property type="match status" value="1"/>
</dbReference>
<accession>A0A6J5PUN8</accession>
<evidence type="ECO:0000259" key="2">
    <source>
        <dbReference type="Pfam" id="PF08291"/>
    </source>
</evidence>
<name>A0A6J5PUN8_9CAUD</name>